<name>A0A9J5XFC8_SOLCO</name>
<comment type="caution">
    <text evidence="3">The sequence shown here is derived from an EMBL/GenBank/DDBJ whole genome shotgun (WGS) entry which is preliminary data.</text>
</comment>
<dbReference type="Proteomes" id="UP000824120">
    <property type="component" value="Chromosome 9"/>
</dbReference>
<evidence type="ECO:0000256" key="1">
    <source>
        <dbReference type="ARBA" id="ARBA00006298"/>
    </source>
</evidence>
<dbReference type="FunFam" id="1.25.40.1040:FF:000007">
    <property type="entry name" value="N-alpha-acetyltransferase 25, NatB auxiliary subunit"/>
    <property type="match status" value="1"/>
</dbReference>
<evidence type="ECO:0000313" key="4">
    <source>
        <dbReference type="Proteomes" id="UP000824120"/>
    </source>
</evidence>
<evidence type="ECO:0000256" key="2">
    <source>
        <dbReference type="PROSITE-ProRule" id="PRU00339"/>
    </source>
</evidence>
<accession>A0A9J5XFC8</accession>
<dbReference type="EMBL" id="JACXVP010000009">
    <property type="protein sequence ID" value="KAG5585894.1"/>
    <property type="molecule type" value="Genomic_DNA"/>
</dbReference>
<dbReference type="SUPFAM" id="SSF48452">
    <property type="entry name" value="TPR-like"/>
    <property type="match status" value="1"/>
</dbReference>
<dbReference type="OrthoDB" id="1216246at2759"/>
<proteinExistence type="inferred from homology"/>
<dbReference type="PANTHER" id="PTHR22767">
    <property type="entry name" value="N-TERMINAL ACETYLTRANSFERASE-RELATED"/>
    <property type="match status" value="1"/>
</dbReference>
<dbReference type="AlphaFoldDB" id="A0A9J5XFC8"/>
<dbReference type="InterPro" id="IPR019183">
    <property type="entry name" value="NAA25_NatB_aux_su"/>
</dbReference>
<dbReference type="Gene3D" id="1.25.40.1040">
    <property type="match status" value="1"/>
</dbReference>
<dbReference type="GO" id="GO:0031416">
    <property type="term" value="C:NatB complex"/>
    <property type="evidence" value="ECO:0007669"/>
    <property type="project" value="TreeGrafter"/>
</dbReference>
<dbReference type="PANTHER" id="PTHR22767:SF3">
    <property type="entry name" value="N-ALPHA-ACETYLTRANSFERASE 25, NATB AUXILIARY SUBUNIT"/>
    <property type="match status" value="1"/>
</dbReference>
<reference evidence="3 4" key="1">
    <citation type="submission" date="2020-09" db="EMBL/GenBank/DDBJ databases">
        <title>De no assembly of potato wild relative species, Solanum commersonii.</title>
        <authorList>
            <person name="Cho K."/>
        </authorList>
    </citation>
    <scope>NUCLEOTIDE SEQUENCE [LARGE SCALE GENOMIC DNA]</scope>
    <source>
        <strain evidence="3">LZ3.2</strain>
        <tissue evidence="3">Leaf</tissue>
    </source>
</reference>
<dbReference type="PROSITE" id="PS50005">
    <property type="entry name" value="TPR"/>
    <property type="match status" value="1"/>
</dbReference>
<protein>
    <submittedName>
        <fullName evidence="3">Uncharacterized protein</fullName>
    </submittedName>
</protein>
<sequence length="434" mass="48835">MASKLGLAGGIPERRVRPIWDAIDSRQFKNALKHCTTLLSKYPNSPYALALKALVLERMGKSEEAFSVSLNAKDLLYTNDSLLIDDLTLSTLQIVFQRLDHLDMATSCYEYAYAKFPNNLDLMMGLFNCYVRQYSFVKQQQIAIKMYKIAAEERFLLWAVCSIQLQVLCSNGGEKLLLLAEGLLKKHIASHSLHEPEALIVYVSLLEQQSKYGDALKLLTGKFGSLIMTEVDRLRLQGRLLARGGDYAAAASIFQKVLELSPDDWECFLHYLGCLLEDDSSLCKGENNDSTYPLKLMDSQVSHLTDEAFGSRLSNASSLVQKLLTEASNDTVRCPYLANIEIERRKLLHGKGDADKLVEALVQYFFRYGHLACFASDVEIFVHILDLDKKIQLLDKLKECCESIPTNPRKTLGQHITVFKIQNIVGSMVTLSIN</sequence>
<keyword evidence="4" id="KW-1185">Reference proteome</keyword>
<organism evidence="3 4">
    <name type="scientific">Solanum commersonii</name>
    <name type="common">Commerson's wild potato</name>
    <name type="synonym">Commerson's nightshade</name>
    <dbReference type="NCBI Taxonomy" id="4109"/>
    <lineage>
        <taxon>Eukaryota</taxon>
        <taxon>Viridiplantae</taxon>
        <taxon>Streptophyta</taxon>
        <taxon>Embryophyta</taxon>
        <taxon>Tracheophyta</taxon>
        <taxon>Spermatophyta</taxon>
        <taxon>Magnoliopsida</taxon>
        <taxon>eudicotyledons</taxon>
        <taxon>Gunneridae</taxon>
        <taxon>Pentapetalae</taxon>
        <taxon>asterids</taxon>
        <taxon>lamiids</taxon>
        <taxon>Solanales</taxon>
        <taxon>Solanaceae</taxon>
        <taxon>Solanoideae</taxon>
        <taxon>Solaneae</taxon>
        <taxon>Solanum</taxon>
    </lineage>
</organism>
<keyword evidence="2" id="KW-0802">TPR repeat</keyword>
<dbReference type="InterPro" id="IPR019734">
    <property type="entry name" value="TPR_rpt"/>
</dbReference>
<feature type="repeat" description="TPR" evidence="2">
    <location>
        <begin position="231"/>
        <end position="264"/>
    </location>
</feature>
<evidence type="ECO:0000313" key="3">
    <source>
        <dbReference type="EMBL" id="KAG5585894.1"/>
    </source>
</evidence>
<feature type="non-terminal residue" evidence="3">
    <location>
        <position position="434"/>
    </location>
</feature>
<dbReference type="Pfam" id="PF09797">
    <property type="entry name" value="NatB_MDM20"/>
    <property type="match status" value="1"/>
</dbReference>
<gene>
    <name evidence="3" type="ORF">H5410_046328</name>
</gene>
<dbReference type="InterPro" id="IPR011990">
    <property type="entry name" value="TPR-like_helical_dom_sf"/>
</dbReference>
<dbReference type="Pfam" id="PF13432">
    <property type="entry name" value="TPR_16"/>
    <property type="match status" value="1"/>
</dbReference>
<comment type="similarity">
    <text evidence="1">Belongs to the MDM20/NAA25 family.</text>
</comment>